<evidence type="ECO:0000313" key="3">
    <source>
        <dbReference type="Proteomes" id="UP001182991"/>
    </source>
</evidence>
<reference evidence="3" key="1">
    <citation type="submission" date="2023-07" db="EMBL/GenBank/DDBJ databases">
        <title>Isolating and identifying novel microbial strains from the Mariana Trench.</title>
        <authorList>
            <person name="Fu H."/>
        </authorList>
    </citation>
    <scope>NUCLEOTIDE SEQUENCE [LARGE SCALE GENOMIC DNA]</scope>
    <source>
        <strain evidence="3">T-y2</strain>
    </source>
</reference>
<dbReference type="RefSeq" id="WP_311402112.1">
    <property type="nucleotide sequence ID" value="NZ_JAVRBG010000010.1"/>
</dbReference>
<dbReference type="SUPFAM" id="SSF52540">
    <property type="entry name" value="P-loop containing nucleoside triphosphate hydrolases"/>
    <property type="match status" value="1"/>
</dbReference>
<protein>
    <submittedName>
        <fullName evidence="2">DUF5906 domain-containing protein</fullName>
    </submittedName>
</protein>
<dbReference type="InterPro" id="IPR045455">
    <property type="entry name" value="NrS-1_pol-like_helicase"/>
</dbReference>
<evidence type="ECO:0000259" key="1">
    <source>
        <dbReference type="Pfam" id="PF19263"/>
    </source>
</evidence>
<dbReference type="InterPro" id="IPR027417">
    <property type="entry name" value="P-loop_NTPase"/>
</dbReference>
<keyword evidence="3" id="KW-1185">Reference proteome</keyword>
<gene>
    <name evidence="2" type="ORF">RLT85_11100</name>
</gene>
<organism evidence="2 3">
    <name type="scientific">Mesonia ostreae</name>
    <dbReference type="NCBI Taxonomy" id="861110"/>
    <lineage>
        <taxon>Bacteria</taxon>
        <taxon>Pseudomonadati</taxon>
        <taxon>Bacteroidota</taxon>
        <taxon>Flavobacteriia</taxon>
        <taxon>Flavobacteriales</taxon>
        <taxon>Flavobacteriaceae</taxon>
        <taxon>Mesonia</taxon>
    </lineage>
</organism>
<dbReference type="Proteomes" id="UP001182991">
    <property type="component" value="Unassembled WGS sequence"/>
</dbReference>
<proteinExistence type="predicted"/>
<dbReference type="EMBL" id="JAVRBG010000010">
    <property type="protein sequence ID" value="MDT0295181.1"/>
    <property type="molecule type" value="Genomic_DNA"/>
</dbReference>
<dbReference type="Pfam" id="PF19263">
    <property type="entry name" value="DUF5906"/>
    <property type="match status" value="1"/>
</dbReference>
<name>A0ABU2KKC1_9FLAO</name>
<dbReference type="Gene3D" id="3.40.50.300">
    <property type="entry name" value="P-loop containing nucleotide triphosphate hydrolases"/>
    <property type="match status" value="1"/>
</dbReference>
<accession>A0ABU2KKC1</accession>
<comment type="caution">
    <text evidence="2">The sequence shown here is derived from an EMBL/GenBank/DDBJ whole genome shotgun (WGS) entry which is preliminary data.</text>
</comment>
<feature type="domain" description="NrS-1 polymerase-like helicase" evidence="1">
    <location>
        <begin position="143"/>
        <end position="241"/>
    </location>
</feature>
<evidence type="ECO:0000313" key="2">
    <source>
        <dbReference type="EMBL" id="MDT0295181.1"/>
    </source>
</evidence>
<sequence>MEENANSNPKNNTQSEESEALDYFRIATSYFKNIKKPLISGDTLDMLAPWSKDCIRDDRGKPFLDKIKKYDGFCCVPSHIKFQQEISNFYNTYKELPFKPGTGEITNTINFLEHIFGSQLSIGLDYLKILYEIPTQILPVFCLVSKERNTGKTTFLNWLKNIFGPNMTYNTNDDFRSQFNSDWSSKLLIAVDEVLLDKIEDTERIKNLSTARTYKVEAKGKDKNEIEFFGKFVLCSNNERTFIRIEAGEIRFWVRKIVPFKTEDKNLLDKLILEIPAFLSFLLKREFSTPSATRMWFTPQQLQTDALKRLKSYNKNALEIELVNSIIEIIENFELDEFQFCFKDLQNLMSKSPFNPSKTRLKNIIKDEWNLTPAKNSLSYKKFTVLSDGTIIESSDRGRYYSLKKSYLLENYDELMQDTNN</sequence>